<protein>
    <submittedName>
        <fullName evidence="2">GLPGLI family protein</fullName>
    </submittedName>
</protein>
<feature type="signal peptide" evidence="1">
    <location>
        <begin position="1"/>
        <end position="19"/>
    </location>
</feature>
<dbReference type="Proteomes" id="UP000318833">
    <property type="component" value="Unassembled WGS sequence"/>
</dbReference>
<reference evidence="2 3" key="1">
    <citation type="submission" date="2019-07" db="EMBL/GenBank/DDBJ databases">
        <title>The draft genome sequence of Aquimarina algiphila M91.</title>
        <authorList>
            <person name="Meng X."/>
        </authorList>
    </citation>
    <scope>NUCLEOTIDE SEQUENCE [LARGE SCALE GENOMIC DNA]</scope>
    <source>
        <strain evidence="2 3">M91</strain>
    </source>
</reference>
<evidence type="ECO:0000256" key="1">
    <source>
        <dbReference type="SAM" id="SignalP"/>
    </source>
</evidence>
<keyword evidence="3" id="KW-1185">Reference proteome</keyword>
<comment type="caution">
    <text evidence="2">The sequence shown here is derived from an EMBL/GenBank/DDBJ whole genome shotgun (WGS) entry which is preliminary data.</text>
</comment>
<dbReference type="EMBL" id="VLNR01000006">
    <property type="protein sequence ID" value="TSE10505.1"/>
    <property type="molecule type" value="Genomic_DNA"/>
</dbReference>
<accession>A0A554VPT4</accession>
<dbReference type="NCBIfam" id="TIGR01200">
    <property type="entry name" value="GLPGLI"/>
    <property type="match status" value="1"/>
</dbReference>
<sequence>MKKIIYIVLALVINYSANAQGKINGIIDYNFVINNPDGTTFVRPYLLYFNNQFSNFVANGRAERIDNIDDLGVMETTGEMIQRKVIDSDSPRDYVYTDLKEKTMLFQEEIVREMFIVKEDVANIKWKLSKERKKIGKYSCQKAIGLFRGREYTVWFTTDIPVSFGPWKLGGLPGLILQVDEDRNKFSFRVAKLSVNVKTKEIEDGLISPMVDNMSTMDKYIEAIKNRQKNFEAMLLSTLPRGTQLKRDCDECPKAEDLSLEIFK</sequence>
<proteinExistence type="predicted"/>
<dbReference type="RefSeq" id="WP_143915560.1">
    <property type="nucleotide sequence ID" value="NZ_CANMIK010000007.1"/>
</dbReference>
<keyword evidence="1" id="KW-0732">Signal</keyword>
<evidence type="ECO:0000313" key="3">
    <source>
        <dbReference type="Proteomes" id="UP000318833"/>
    </source>
</evidence>
<dbReference type="OrthoDB" id="1440774at2"/>
<name>A0A554VPT4_9FLAO</name>
<gene>
    <name evidence="2" type="ORF">FOF46_04195</name>
</gene>
<dbReference type="InterPro" id="IPR005901">
    <property type="entry name" value="GLPGLI"/>
</dbReference>
<organism evidence="2 3">
    <name type="scientific">Aquimarina algiphila</name>
    <dbReference type="NCBI Taxonomy" id="2047982"/>
    <lineage>
        <taxon>Bacteria</taxon>
        <taxon>Pseudomonadati</taxon>
        <taxon>Bacteroidota</taxon>
        <taxon>Flavobacteriia</taxon>
        <taxon>Flavobacteriales</taxon>
        <taxon>Flavobacteriaceae</taxon>
        <taxon>Aquimarina</taxon>
    </lineage>
</organism>
<dbReference type="Pfam" id="PF22252">
    <property type="entry name" value="PNGase_F-II_N"/>
    <property type="match status" value="1"/>
</dbReference>
<feature type="chain" id="PRO_5021749788" evidence="1">
    <location>
        <begin position="20"/>
        <end position="264"/>
    </location>
</feature>
<dbReference type="AlphaFoldDB" id="A0A554VPT4"/>
<evidence type="ECO:0000313" key="2">
    <source>
        <dbReference type="EMBL" id="TSE10505.1"/>
    </source>
</evidence>